<dbReference type="GeneID" id="8739119"/>
<reference evidence="1 2" key="1">
    <citation type="journal article" date="2010" name="Stand. Genomic Sci.">
        <title>Complete genome sequence of Archaeoglobus profundus type strain (AV18).</title>
        <authorList>
            <person name="von Jan M."/>
            <person name="Lapidus A."/>
            <person name="Del Rio T.G."/>
            <person name="Copeland A."/>
            <person name="Tice H."/>
            <person name="Cheng J.F."/>
            <person name="Lucas S."/>
            <person name="Chen F."/>
            <person name="Nolan M."/>
            <person name="Goodwin L."/>
            <person name="Han C."/>
            <person name="Pitluck S."/>
            <person name="Liolios K."/>
            <person name="Ivanova N."/>
            <person name="Mavromatis K."/>
            <person name="Ovchinnikova G."/>
            <person name="Chertkov O."/>
            <person name="Pati A."/>
            <person name="Chen A."/>
            <person name="Palaniappan K."/>
            <person name="Land M."/>
            <person name="Hauser L."/>
            <person name="Chang Y.J."/>
            <person name="Jeffries C.D."/>
            <person name="Saunders E."/>
            <person name="Brettin T."/>
            <person name="Detter J.C."/>
            <person name="Chain P."/>
            <person name="Eichinger K."/>
            <person name="Huber H."/>
            <person name="Spring S."/>
            <person name="Rohde M."/>
            <person name="Goker M."/>
            <person name="Wirth R."/>
            <person name="Woyke T."/>
            <person name="Bristow J."/>
            <person name="Eisen J.A."/>
            <person name="Markowitz V."/>
            <person name="Hugenholtz P."/>
            <person name="Kyrpides N.C."/>
            <person name="Klenk H.P."/>
        </authorList>
    </citation>
    <scope>NUCLEOTIDE SEQUENCE [LARGE SCALE GENOMIC DNA]</scope>
    <source>
        <strain evidence="2">DSM 5631 / JCM 9629 / NBRC 100127 / Av18</strain>
    </source>
</reference>
<dbReference type="PaxDb" id="572546-Arcpr_0460"/>
<dbReference type="EMBL" id="CP001857">
    <property type="protein sequence ID" value="ADB57526.1"/>
    <property type="molecule type" value="Genomic_DNA"/>
</dbReference>
<dbReference type="Proteomes" id="UP000001901">
    <property type="component" value="Chromosome"/>
</dbReference>
<dbReference type="HOGENOM" id="CLU_1418699_0_0_2"/>
<organism evidence="1 2">
    <name type="scientific">Archaeoglobus profundus (strain DSM 5631 / JCM 9629 / NBRC 100127 / Av18)</name>
    <dbReference type="NCBI Taxonomy" id="572546"/>
    <lineage>
        <taxon>Archaea</taxon>
        <taxon>Methanobacteriati</taxon>
        <taxon>Methanobacteriota</taxon>
        <taxon>Archaeoglobi</taxon>
        <taxon>Archaeoglobales</taxon>
        <taxon>Archaeoglobaceae</taxon>
        <taxon>Archaeoglobus</taxon>
    </lineage>
</organism>
<protein>
    <recommendedName>
        <fullName evidence="3">Uracil-DNA glycosylase-like domain-containing protein</fullName>
    </recommendedName>
</protein>
<dbReference type="KEGG" id="apo:Arcpr_0460"/>
<sequence>MIKLNVVKRLYLRIEESEKDRIDENYREIRENYNPMKQNIKIKVLFIGESPAGATFFYCANSNLYFATKEAFEKAYSKSITNFLDCFKYLGCYLIDVYNKPDTKAKSPCGWVGRQEKGKLIPNLANQISQLNPYFIIVIHERVCCWAILSAKEALKKLKKSKTQPNFNLNDIRCLPFPRCDCREVYIDQLAEIIKKELIPRGIFPKKLPQPPC</sequence>
<evidence type="ECO:0008006" key="3">
    <source>
        <dbReference type="Google" id="ProtNLM"/>
    </source>
</evidence>
<evidence type="ECO:0000313" key="1">
    <source>
        <dbReference type="EMBL" id="ADB57526.1"/>
    </source>
</evidence>
<proteinExistence type="predicted"/>
<dbReference type="AlphaFoldDB" id="D2RGV1"/>
<dbReference type="STRING" id="572546.Arcpr_0460"/>
<dbReference type="RefSeq" id="WP_012939862.1">
    <property type="nucleotide sequence ID" value="NC_013741.1"/>
</dbReference>
<gene>
    <name evidence="1" type="ordered locus">Arcpr_0460</name>
</gene>
<name>D2RGV1_ARCPA</name>
<evidence type="ECO:0000313" key="2">
    <source>
        <dbReference type="Proteomes" id="UP000001901"/>
    </source>
</evidence>
<keyword evidence="2" id="KW-1185">Reference proteome</keyword>
<accession>D2RGV1</accession>